<feature type="domain" description="AB hydrolase-1" evidence="2">
    <location>
        <begin position="21"/>
        <end position="242"/>
    </location>
</feature>
<dbReference type="Proteomes" id="UP000034889">
    <property type="component" value="Unassembled WGS sequence"/>
</dbReference>
<dbReference type="InterPro" id="IPR050266">
    <property type="entry name" value="AB_hydrolase_sf"/>
</dbReference>
<dbReference type="PANTHER" id="PTHR43798:SF31">
    <property type="entry name" value="AB HYDROLASE SUPERFAMILY PROTEIN YCLE"/>
    <property type="match status" value="1"/>
</dbReference>
<sequence>MNVVINGLMTNYHKAGSGKVIVCLHGWGDTIATFSKLAEKLQEEYQLLMLDLPGFGGTQKPPTAWGLEDYADFVAAWLGKLNIEKIEVIIGHSFGGAVAIKGVSSFILKPSKLVLLASAGVREEKSFRLKTLRASAKVVKIPLYLLPAHKATKIKTYLYKKAGSDLMLLPQMRQTFIKTAGEDLRLAAKLIKQPTLLIYGDKDRETPLKEGQLLNQAIPNSTLEIIENAGHFLHQEQPGAVMQLVEDFLNV</sequence>
<evidence type="ECO:0000259" key="2">
    <source>
        <dbReference type="Pfam" id="PF12697"/>
    </source>
</evidence>
<protein>
    <submittedName>
        <fullName evidence="3">Alpha/beta hydrolase family protein</fullName>
    </submittedName>
</protein>
<evidence type="ECO:0000313" key="4">
    <source>
        <dbReference type="Proteomes" id="UP000034889"/>
    </source>
</evidence>
<dbReference type="PRINTS" id="PR00111">
    <property type="entry name" value="ABHYDROLASE"/>
</dbReference>
<name>A0A0G1K2Q5_9BACT</name>
<accession>A0A0G1K2Q5</accession>
<dbReference type="Pfam" id="PF12697">
    <property type="entry name" value="Abhydrolase_6"/>
    <property type="match status" value="1"/>
</dbReference>
<reference evidence="3 4" key="1">
    <citation type="journal article" date="2015" name="Nature">
        <title>rRNA introns, odd ribosomes, and small enigmatic genomes across a large radiation of phyla.</title>
        <authorList>
            <person name="Brown C.T."/>
            <person name="Hug L.A."/>
            <person name="Thomas B.C."/>
            <person name="Sharon I."/>
            <person name="Castelle C.J."/>
            <person name="Singh A."/>
            <person name="Wilkins M.J."/>
            <person name="Williams K.H."/>
            <person name="Banfield J.F."/>
        </authorList>
    </citation>
    <scope>NUCLEOTIDE SEQUENCE [LARGE SCALE GENOMIC DNA]</scope>
</reference>
<dbReference type="AlphaFoldDB" id="A0A0G1K2Q5"/>
<dbReference type="GO" id="GO:0016787">
    <property type="term" value="F:hydrolase activity"/>
    <property type="evidence" value="ECO:0007669"/>
    <property type="project" value="UniProtKB-KW"/>
</dbReference>
<dbReference type="Gene3D" id="3.40.50.1820">
    <property type="entry name" value="alpha/beta hydrolase"/>
    <property type="match status" value="1"/>
</dbReference>
<evidence type="ECO:0000313" key="3">
    <source>
        <dbReference type="EMBL" id="KKT77900.1"/>
    </source>
</evidence>
<keyword evidence="1 3" id="KW-0378">Hydrolase</keyword>
<dbReference type="InterPro" id="IPR029058">
    <property type="entry name" value="AB_hydrolase_fold"/>
</dbReference>
<organism evidence="3 4">
    <name type="scientific">Candidatus Giovannonibacteria bacterium GW2011_GWC2_44_8</name>
    <dbReference type="NCBI Taxonomy" id="1618657"/>
    <lineage>
        <taxon>Bacteria</taxon>
        <taxon>Candidatus Giovannoniibacteriota</taxon>
    </lineage>
</organism>
<proteinExistence type="predicted"/>
<comment type="caution">
    <text evidence="3">The sequence shown here is derived from an EMBL/GenBank/DDBJ whole genome shotgun (WGS) entry which is preliminary data.</text>
</comment>
<dbReference type="SUPFAM" id="SSF53474">
    <property type="entry name" value="alpha/beta-Hydrolases"/>
    <property type="match status" value="1"/>
</dbReference>
<dbReference type="InterPro" id="IPR000073">
    <property type="entry name" value="AB_hydrolase_1"/>
</dbReference>
<gene>
    <name evidence="3" type="ORF">UW74_C0030G0004</name>
</gene>
<dbReference type="EMBL" id="LCJM01000030">
    <property type="protein sequence ID" value="KKT77900.1"/>
    <property type="molecule type" value="Genomic_DNA"/>
</dbReference>
<dbReference type="PANTHER" id="PTHR43798">
    <property type="entry name" value="MONOACYLGLYCEROL LIPASE"/>
    <property type="match status" value="1"/>
</dbReference>
<evidence type="ECO:0000256" key="1">
    <source>
        <dbReference type="ARBA" id="ARBA00022801"/>
    </source>
</evidence>
<dbReference type="GO" id="GO:0016020">
    <property type="term" value="C:membrane"/>
    <property type="evidence" value="ECO:0007669"/>
    <property type="project" value="TreeGrafter"/>
</dbReference>